<accession>A0A6A4QW04</accession>
<comment type="caution">
    <text evidence="1">The sequence shown here is derived from an EMBL/GenBank/DDBJ whole genome shotgun (WGS) entry which is preliminary data.</text>
</comment>
<sequence length="67" mass="7507">MTGTLITLDGNLRVYSLNNVSNKWYISWQAIPDSCEIHGICGANSTSVHAVMILKMERNVHVFKVTK</sequence>
<evidence type="ECO:0000313" key="1">
    <source>
        <dbReference type="EMBL" id="KAE9618030.1"/>
    </source>
</evidence>
<proteinExistence type="predicted"/>
<reference evidence="2" key="1">
    <citation type="journal article" date="2020" name="Nat. Commun.">
        <title>Genome sequence of the cluster root forming white lupin.</title>
        <authorList>
            <person name="Hufnagel B."/>
            <person name="Marques A."/>
            <person name="Soriano A."/>
            <person name="Marques L."/>
            <person name="Divol F."/>
            <person name="Doumas P."/>
            <person name="Sallet E."/>
            <person name="Mancinotti D."/>
            <person name="Carrere S."/>
            <person name="Marande W."/>
            <person name="Arribat S."/>
            <person name="Keller J."/>
            <person name="Huneau C."/>
            <person name="Blein T."/>
            <person name="Aime D."/>
            <person name="Laguerre M."/>
            <person name="Taylor J."/>
            <person name="Schubert V."/>
            <person name="Nelson M."/>
            <person name="Geu-Flores F."/>
            <person name="Crespi M."/>
            <person name="Gallardo-Guerrero K."/>
            <person name="Delaux P.-M."/>
            <person name="Salse J."/>
            <person name="Berges H."/>
            <person name="Guyot R."/>
            <person name="Gouzy J."/>
            <person name="Peret B."/>
        </authorList>
    </citation>
    <scope>NUCLEOTIDE SEQUENCE [LARGE SCALE GENOMIC DNA]</scope>
    <source>
        <strain evidence="2">cv. Amiga</strain>
    </source>
</reference>
<organism evidence="1 2">
    <name type="scientific">Lupinus albus</name>
    <name type="common">White lupine</name>
    <name type="synonym">Lupinus termis</name>
    <dbReference type="NCBI Taxonomy" id="3870"/>
    <lineage>
        <taxon>Eukaryota</taxon>
        <taxon>Viridiplantae</taxon>
        <taxon>Streptophyta</taxon>
        <taxon>Embryophyta</taxon>
        <taxon>Tracheophyta</taxon>
        <taxon>Spermatophyta</taxon>
        <taxon>Magnoliopsida</taxon>
        <taxon>eudicotyledons</taxon>
        <taxon>Gunneridae</taxon>
        <taxon>Pentapetalae</taxon>
        <taxon>rosids</taxon>
        <taxon>fabids</taxon>
        <taxon>Fabales</taxon>
        <taxon>Fabaceae</taxon>
        <taxon>Papilionoideae</taxon>
        <taxon>50 kb inversion clade</taxon>
        <taxon>genistoids sensu lato</taxon>
        <taxon>core genistoids</taxon>
        <taxon>Genisteae</taxon>
        <taxon>Lupinus</taxon>
    </lineage>
</organism>
<dbReference type="OrthoDB" id="619632at2759"/>
<name>A0A6A4QW04_LUPAL</name>
<dbReference type="AlphaFoldDB" id="A0A6A4QW04"/>
<keyword evidence="2" id="KW-1185">Reference proteome</keyword>
<evidence type="ECO:0000313" key="2">
    <source>
        <dbReference type="Proteomes" id="UP000447434"/>
    </source>
</evidence>
<dbReference type="EMBL" id="WOCE01000003">
    <property type="protein sequence ID" value="KAE9618030.1"/>
    <property type="molecule type" value="Genomic_DNA"/>
</dbReference>
<gene>
    <name evidence="1" type="ORF">Lalb_Chr03g0041821</name>
</gene>
<protein>
    <submittedName>
        <fullName evidence="1">Uncharacterized protein</fullName>
    </submittedName>
</protein>
<dbReference type="Proteomes" id="UP000447434">
    <property type="component" value="Chromosome 3"/>
</dbReference>